<keyword evidence="1" id="KW-0812">Transmembrane</keyword>
<proteinExistence type="predicted"/>
<feature type="transmembrane region" description="Helical" evidence="1">
    <location>
        <begin position="15"/>
        <end position="35"/>
    </location>
</feature>
<evidence type="ECO:0000259" key="2">
    <source>
        <dbReference type="Pfam" id="PF20152"/>
    </source>
</evidence>
<organism evidence="3 4">
    <name type="scientific">Exidia glandulosa HHB12029</name>
    <dbReference type="NCBI Taxonomy" id="1314781"/>
    <lineage>
        <taxon>Eukaryota</taxon>
        <taxon>Fungi</taxon>
        <taxon>Dikarya</taxon>
        <taxon>Basidiomycota</taxon>
        <taxon>Agaricomycotina</taxon>
        <taxon>Agaricomycetes</taxon>
        <taxon>Auriculariales</taxon>
        <taxon>Exidiaceae</taxon>
        <taxon>Exidia</taxon>
    </lineage>
</organism>
<dbReference type="Pfam" id="PF20152">
    <property type="entry name" value="DUF6534"/>
    <property type="match status" value="1"/>
</dbReference>
<feature type="transmembrane region" description="Helical" evidence="1">
    <location>
        <begin position="118"/>
        <end position="144"/>
    </location>
</feature>
<dbReference type="InterPro" id="IPR045339">
    <property type="entry name" value="DUF6534"/>
</dbReference>
<evidence type="ECO:0000313" key="3">
    <source>
        <dbReference type="EMBL" id="KZV81848.1"/>
    </source>
</evidence>
<evidence type="ECO:0000256" key="1">
    <source>
        <dbReference type="SAM" id="Phobius"/>
    </source>
</evidence>
<feature type="transmembrane region" description="Helical" evidence="1">
    <location>
        <begin position="194"/>
        <end position="212"/>
    </location>
</feature>
<name>A0A165C5B5_EXIGL</name>
<evidence type="ECO:0000313" key="4">
    <source>
        <dbReference type="Proteomes" id="UP000077266"/>
    </source>
</evidence>
<dbReference type="InParanoid" id="A0A165C5B5"/>
<protein>
    <recommendedName>
        <fullName evidence="2">DUF6534 domain-containing protein</fullName>
    </recommendedName>
</protein>
<reference evidence="3 4" key="1">
    <citation type="journal article" date="2016" name="Mol. Biol. Evol.">
        <title>Comparative Genomics of Early-Diverging Mushroom-Forming Fungi Provides Insights into the Origins of Lignocellulose Decay Capabilities.</title>
        <authorList>
            <person name="Nagy L.G."/>
            <person name="Riley R."/>
            <person name="Tritt A."/>
            <person name="Adam C."/>
            <person name="Daum C."/>
            <person name="Floudas D."/>
            <person name="Sun H."/>
            <person name="Yadav J.S."/>
            <person name="Pangilinan J."/>
            <person name="Larsson K.H."/>
            <person name="Matsuura K."/>
            <person name="Barry K."/>
            <person name="Labutti K."/>
            <person name="Kuo R."/>
            <person name="Ohm R.A."/>
            <person name="Bhattacharya S.S."/>
            <person name="Shirouzu T."/>
            <person name="Yoshinaga Y."/>
            <person name="Martin F.M."/>
            <person name="Grigoriev I.V."/>
            <person name="Hibbett D.S."/>
        </authorList>
    </citation>
    <scope>NUCLEOTIDE SEQUENCE [LARGE SCALE GENOMIC DNA]</scope>
    <source>
        <strain evidence="3 4">HHB12029</strain>
    </source>
</reference>
<feature type="transmembrane region" description="Helical" evidence="1">
    <location>
        <begin position="47"/>
        <end position="71"/>
    </location>
</feature>
<keyword evidence="4" id="KW-1185">Reference proteome</keyword>
<dbReference type="PANTHER" id="PTHR40465">
    <property type="entry name" value="CHROMOSOME 1, WHOLE GENOME SHOTGUN SEQUENCE"/>
    <property type="match status" value="1"/>
</dbReference>
<feature type="transmembrane region" description="Helical" evidence="1">
    <location>
        <begin position="164"/>
        <end position="182"/>
    </location>
</feature>
<dbReference type="OrthoDB" id="2535105at2759"/>
<sequence length="277" mass="30842">MTTSPFVSLFGSLEIGMALGMFLSGMIMLQVWSYFRNYSSDRLELRCLVGVIQFVDILHSICLIHMVYTYTIIHFGDSEGSDIVVWSLKATAMILGINIAIVHAFFLLRMYTLTKSIVLVLITAALAVTRLVICVFQMVTLFRATNLDFIHGPTFRWEVSTLDTVGAASDVLVAASICWALLHMRRGLPKSNKLIDRLVAFTVGVLETVLYLSFRGYVFALFAGILGKLFSVSLLTSLNERQNNLRQLDATTLGGPLSVTIEMSLYVEEPHDKSPQL</sequence>
<gene>
    <name evidence="3" type="ORF">EXIGLDRAFT_703253</name>
</gene>
<feature type="transmembrane region" description="Helical" evidence="1">
    <location>
        <begin position="218"/>
        <end position="238"/>
    </location>
</feature>
<dbReference type="PANTHER" id="PTHR40465:SF1">
    <property type="entry name" value="DUF6534 DOMAIN-CONTAINING PROTEIN"/>
    <property type="match status" value="1"/>
</dbReference>
<dbReference type="AlphaFoldDB" id="A0A165C5B5"/>
<keyword evidence="1" id="KW-1133">Transmembrane helix</keyword>
<dbReference type="Proteomes" id="UP000077266">
    <property type="component" value="Unassembled WGS sequence"/>
</dbReference>
<dbReference type="EMBL" id="KV426363">
    <property type="protein sequence ID" value="KZV81848.1"/>
    <property type="molecule type" value="Genomic_DNA"/>
</dbReference>
<feature type="transmembrane region" description="Helical" evidence="1">
    <location>
        <begin position="83"/>
        <end position="106"/>
    </location>
</feature>
<dbReference type="STRING" id="1314781.A0A165C5B5"/>
<accession>A0A165C5B5</accession>
<feature type="domain" description="DUF6534" evidence="2">
    <location>
        <begin position="167"/>
        <end position="242"/>
    </location>
</feature>
<keyword evidence="1" id="KW-0472">Membrane</keyword>